<comment type="caution">
    <text evidence="1">The sequence shown here is derived from an EMBL/GenBank/DDBJ whole genome shotgun (WGS) entry which is preliminary data.</text>
</comment>
<protein>
    <submittedName>
        <fullName evidence="1">Uncharacterized protein</fullName>
    </submittedName>
</protein>
<dbReference type="Proteomes" id="UP000232688">
    <property type="component" value="Unassembled WGS sequence"/>
</dbReference>
<reference evidence="1 2" key="2">
    <citation type="submission" date="2017-10" db="EMBL/GenBank/DDBJ databases">
        <title>Genome analyses suggest a sexual origin of heterokaryosis in a supposedly ancient asexual fungus.</title>
        <authorList>
            <person name="Corradi N."/>
            <person name="Sedzielewska K."/>
            <person name="Noel J."/>
            <person name="Charron P."/>
            <person name="Farinelli L."/>
            <person name="Marton T."/>
            <person name="Kruger M."/>
            <person name="Pelin A."/>
            <person name="Brachmann A."/>
            <person name="Corradi N."/>
        </authorList>
    </citation>
    <scope>NUCLEOTIDE SEQUENCE [LARGE SCALE GENOMIC DNA]</scope>
    <source>
        <strain evidence="1 2">A1</strain>
    </source>
</reference>
<dbReference type="AlphaFoldDB" id="A0A2N0RLT2"/>
<organism evidence="1 2">
    <name type="scientific">Rhizophagus irregularis</name>
    <dbReference type="NCBI Taxonomy" id="588596"/>
    <lineage>
        <taxon>Eukaryota</taxon>
        <taxon>Fungi</taxon>
        <taxon>Fungi incertae sedis</taxon>
        <taxon>Mucoromycota</taxon>
        <taxon>Glomeromycotina</taxon>
        <taxon>Glomeromycetes</taxon>
        <taxon>Glomerales</taxon>
        <taxon>Glomeraceae</taxon>
        <taxon>Rhizophagus</taxon>
    </lineage>
</organism>
<proteinExistence type="predicted"/>
<dbReference type="EMBL" id="LLXH01000654">
    <property type="protein sequence ID" value="PKC64262.1"/>
    <property type="molecule type" value="Genomic_DNA"/>
</dbReference>
<sequence length="56" mass="6602">MHLERHLTITGAKSEMLLRDMADWSKQKVLNYIKEGDIGEYIIISFFDGQYMLYMG</sequence>
<gene>
    <name evidence="1" type="ORF">RhiirA1_222992</name>
</gene>
<name>A0A2N0RLT2_9GLOM</name>
<evidence type="ECO:0000313" key="1">
    <source>
        <dbReference type="EMBL" id="PKC64262.1"/>
    </source>
</evidence>
<evidence type="ECO:0000313" key="2">
    <source>
        <dbReference type="Proteomes" id="UP000232688"/>
    </source>
</evidence>
<dbReference type="VEuPathDB" id="FungiDB:RhiirA1_222992"/>
<accession>A0A2N0RLT2</accession>
<reference evidence="1 2" key="1">
    <citation type="submission" date="2017-10" db="EMBL/GenBank/DDBJ databases">
        <title>Extensive intraspecific genome diversity in a model arbuscular mycorrhizal fungus.</title>
        <authorList>
            <person name="Chen E.C.H."/>
            <person name="Morin E."/>
            <person name="Baudet D."/>
            <person name="Noel J."/>
            <person name="Ndikumana S."/>
            <person name="Charron P."/>
            <person name="St-Onge C."/>
            <person name="Giorgi J."/>
            <person name="Grigoriev I.V."/>
            <person name="Roux C."/>
            <person name="Martin F.M."/>
            <person name="Corradi N."/>
        </authorList>
    </citation>
    <scope>NUCLEOTIDE SEQUENCE [LARGE SCALE GENOMIC DNA]</scope>
    <source>
        <strain evidence="1 2">A1</strain>
    </source>
</reference>